<comment type="subcellular location">
    <subcellularLocation>
        <location evidence="1">Cytoplasm</location>
    </subcellularLocation>
</comment>
<keyword evidence="3" id="KW-0963">Cytoplasm</keyword>
<evidence type="ECO:0000256" key="3">
    <source>
        <dbReference type="ARBA" id="ARBA00022490"/>
    </source>
</evidence>
<evidence type="ECO:0000313" key="6">
    <source>
        <dbReference type="Proteomes" id="UP000077519"/>
    </source>
</evidence>
<comment type="similarity">
    <text evidence="2">Belongs to the EspG family.</text>
</comment>
<accession>A0A177Y9U8</accession>
<name>A0A177Y9U8_9NOCA</name>
<keyword evidence="6" id="KW-1185">Reference proteome</keyword>
<evidence type="ECO:0008006" key="7">
    <source>
        <dbReference type="Google" id="ProtNLM"/>
    </source>
</evidence>
<organism evidence="5 6">
    <name type="scientific">Rhodococcoides kyotonense</name>
    <dbReference type="NCBI Taxonomy" id="398843"/>
    <lineage>
        <taxon>Bacteria</taxon>
        <taxon>Bacillati</taxon>
        <taxon>Actinomycetota</taxon>
        <taxon>Actinomycetes</taxon>
        <taxon>Mycobacteriales</taxon>
        <taxon>Nocardiaceae</taxon>
        <taxon>Rhodococcoides</taxon>
    </lineage>
</organism>
<dbReference type="RefSeq" id="WP_068429924.1">
    <property type="nucleotide sequence ID" value="NZ_LVHI01000032.1"/>
</dbReference>
<reference evidence="5 6" key="1">
    <citation type="submission" date="2016-03" db="EMBL/GenBank/DDBJ databases">
        <title>Genome sequence of Rhodococcus kyotonensis KB10.</title>
        <authorList>
            <person name="Jeong H."/>
            <person name="Hong C.E."/>
            <person name="Jo S.H."/>
            <person name="Park J.M."/>
        </authorList>
    </citation>
    <scope>NUCLEOTIDE SEQUENCE [LARGE SCALE GENOMIC DNA]</scope>
    <source>
        <strain evidence="5 6">KB10</strain>
    </source>
</reference>
<evidence type="ECO:0000256" key="1">
    <source>
        <dbReference type="ARBA" id="ARBA00004496"/>
    </source>
</evidence>
<dbReference type="Proteomes" id="UP000077519">
    <property type="component" value="Unassembled WGS sequence"/>
</dbReference>
<gene>
    <name evidence="5" type="ORF">A3K89_09870</name>
</gene>
<protein>
    <recommendedName>
        <fullName evidence="7">ESX secretion-associated protein EspG</fullName>
    </recommendedName>
</protein>
<dbReference type="AlphaFoldDB" id="A0A177Y9U8"/>
<evidence type="ECO:0000256" key="4">
    <source>
        <dbReference type="ARBA" id="ARBA00023186"/>
    </source>
</evidence>
<evidence type="ECO:0000313" key="5">
    <source>
        <dbReference type="EMBL" id="OAK51969.1"/>
    </source>
</evidence>
<proteinExistence type="inferred from homology"/>
<dbReference type="InterPro" id="IPR025734">
    <property type="entry name" value="EspG"/>
</dbReference>
<dbReference type="Pfam" id="PF14011">
    <property type="entry name" value="ESX-1_EspG"/>
    <property type="match status" value="1"/>
</dbReference>
<comment type="caution">
    <text evidence="5">The sequence shown here is derived from an EMBL/GenBank/DDBJ whole genome shotgun (WGS) entry which is preliminary data.</text>
</comment>
<keyword evidence="4" id="KW-0143">Chaperone</keyword>
<dbReference type="EMBL" id="LVHI01000032">
    <property type="protein sequence ID" value="OAK51969.1"/>
    <property type="molecule type" value="Genomic_DNA"/>
</dbReference>
<sequence length="274" mass="28720">MIDLGTRPVGHGLPFVELDDDCLDYLVERLGIAELPVVLDVFPRFDAAADRQAALVRGRAGLVGHGVVSDDHVLPDLEAWLRTLERPTWYIAARLVPRPYGTGSITRVCRAANESGSVIAVRRSGLLTIRATVADPARDVLDAVGSEPAMDFVGVSAPTDTLAEGLDASPTDAGATADRLASLGIDRSAAVDIASALATCTAHIEMTCTTTNFGTSATDPHPIAVFDTPRGRLVATTSTAADGRRWTSFAPGSDARIRSALTDMAQRADASGVS</sequence>
<evidence type="ECO:0000256" key="2">
    <source>
        <dbReference type="ARBA" id="ARBA00006411"/>
    </source>
</evidence>